<gene>
    <name evidence="5" type="ORF">D3F03_01335</name>
</gene>
<accession>A0A398CJJ5</accession>
<keyword evidence="1" id="KW-0229">DNA integration</keyword>
<dbReference type="GO" id="GO:0015074">
    <property type="term" value="P:DNA integration"/>
    <property type="evidence" value="ECO:0007669"/>
    <property type="project" value="UniProtKB-KW"/>
</dbReference>
<dbReference type="InterPro" id="IPR010998">
    <property type="entry name" value="Integrase_recombinase_N"/>
</dbReference>
<proteinExistence type="predicted"/>
<evidence type="ECO:0000256" key="1">
    <source>
        <dbReference type="ARBA" id="ARBA00022908"/>
    </source>
</evidence>
<comment type="caution">
    <text evidence="5">The sequence shown here is derived from an EMBL/GenBank/DDBJ whole genome shotgun (WGS) entry which is preliminary data.</text>
</comment>
<dbReference type="Pfam" id="PF13495">
    <property type="entry name" value="Phage_int_SAM_4"/>
    <property type="match status" value="1"/>
</dbReference>
<dbReference type="InterPro" id="IPR004107">
    <property type="entry name" value="Integrase_SAM-like_N"/>
</dbReference>
<evidence type="ECO:0000256" key="2">
    <source>
        <dbReference type="ARBA" id="ARBA00023125"/>
    </source>
</evidence>
<dbReference type="AlphaFoldDB" id="A0A398CJJ5"/>
<sequence length="149" mass="16960">MKPGTPVLRSTRLLDQVRERVRYLHYSLSTEKAYLYWVRFFIRWHGRSGAMRHPREMGAQEVEAFLTMLATERRVSASTHNQALSALLFLYREVLAIDFTWLNSGCMPEAFGSGTGGCSAADGSLDTMGFGVRQAAVRLRDEWLFLVHT</sequence>
<evidence type="ECO:0000313" key="5">
    <source>
        <dbReference type="EMBL" id="RIE00057.1"/>
    </source>
</evidence>
<feature type="domain" description="Core-binding (CB)" evidence="4">
    <location>
        <begin position="11"/>
        <end position="95"/>
    </location>
</feature>
<dbReference type="Proteomes" id="UP000266302">
    <property type="component" value="Unassembled WGS sequence"/>
</dbReference>
<evidence type="ECO:0000256" key="3">
    <source>
        <dbReference type="PROSITE-ProRule" id="PRU01248"/>
    </source>
</evidence>
<keyword evidence="2 3" id="KW-0238">DNA-binding</keyword>
<evidence type="ECO:0000313" key="6">
    <source>
        <dbReference type="Proteomes" id="UP000266302"/>
    </source>
</evidence>
<reference evidence="5 6" key="1">
    <citation type="submission" date="2018-09" db="EMBL/GenBank/DDBJ databases">
        <title>Draft genome of Simplicispira sp. NY-02.</title>
        <authorList>
            <person name="Im W.T."/>
        </authorList>
    </citation>
    <scope>NUCLEOTIDE SEQUENCE [LARGE SCALE GENOMIC DNA]</scope>
    <source>
        <strain evidence="5 6">NY-02</strain>
    </source>
</reference>
<keyword evidence="6" id="KW-1185">Reference proteome</keyword>
<protein>
    <recommendedName>
        <fullName evidence="4">Core-binding (CB) domain-containing protein</fullName>
    </recommendedName>
</protein>
<dbReference type="InterPro" id="IPR044068">
    <property type="entry name" value="CB"/>
</dbReference>
<name>A0A398CJJ5_9BURK</name>
<dbReference type="EMBL" id="QXJC01000001">
    <property type="protein sequence ID" value="RIE00057.1"/>
    <property type="molecule type" value="Genomic_DNA"/>
</dbReference>
<evidence type="ECO:0000259" key="4">
    <source>
        <dbReference type="PROSITE" id="PS51900"/>
    </source>
</evidence>
<dbReference type="GO" id="GO:0003677">
    <property type="term" value="F:DNA binding"/>
    <property type="evidence" value="ECO:0007669"/>
    <property type="project" value="UniProtKB-UniRule"/>
</dbReference>
<organism evidence="5 6">
    <name type="scientific">Simplicispira hankyongi</name>
    <dbReference type="NCBI Taxonomy" id="2315688"/>
    <lineage>
        <taxon>Bacteria</taxon>
        <taxon>Pseudomonadati</taxon>
        <taxon>Pseudomonadota</taxon>
        <taxon>Betaproteobacteria</taxon>
        <taxon>Burkholderiales</taxon>
        <taxon>Comamonadaceae</taxon>
        <taxon>Simplicispira</taxon>
    </lineage>
</organism>
<dbReference type="Gene3D" id="1.10.150.130">
    <property type="match status" value="1"/>
</dbReference>
<dbReference type="PROSITE" id="PS51900">
    <property type="entry name" value="CB"/>
    <property type="match status" value="1"/>
</dbReference>